<evidence type="ECO:0000256" key="13">
    <source>
        <dbReference type="ARBA" id="ARBA00023211"/>
    </source>
</evidence>
<dbReference type="InterPro" id="IPR024567">
    <property type="entry name" value="RNase_HII/HIII_dom"/>
</dbReference>
<dbReference type="Proteomes" id="UP000824070">
    <property type="component" value="Unassembled WGS sequence"/>
</dbReference>
<dbReference type="EMBL" id="DVMV01000008">
    <property type="protein sequence ID" value="HIU44826.1"/>
    <property type="molecule type" value="Genomic_DNA"/>
</dbReference>
<organism evidence="18 19">
    <name type="scientific">Candidatus Alloenteromonas pullicola</name>
    <dbReference type="NCBI Taxonomy" id="2840784"/>
    <lineage>
        <taxon>Bacteria</taxon>
        <taxon>Bacillati</taxon>
        <taxon>Bacillota</taxon>
        <taxon>Bacillota incertae sedis</taxon>
        <taxon>Candidatus Alloenteromonas</taxon>
    </lineage>
</organism>
<dbReference type="GO" id="GO:0005737">
    <property type="term" value="C:cytoplasm"/>
    <property type="evidence" value="ECO:0007669"/>
    <property type="project" value="UniProtKB-SubCell"/>
</dbReference>
<dbReference type="Gene3D" id="3.30.420.10">
    <property type="entry name" value="Ribonuclease H-like superfamily/Ribonuclease H"/>
    <property type="match status" value="1"/>
</dbReference>
<evidence type="ECO:0000313" key="19">
    <source>
        <dbReference type="Proteomes" id="UP000824070"/>
    </source>
</evidence>
<evidence type="ECO:0000256" key="11">
    <source>
        <dbReference type="ARBA" id="ARBA00022759"/>
    </source>
</evidence>
<evidence type="ECO:0000259" key="17">
    <source>
        <dbReference type="PROSITE" id="PS51975"/>
    </source>
</evidence>
<proteinExistence type="inferred from homology"/>
<dbReference type="Pfam" id="PF01351">
    <property type="entry name" value="RNase_HII"/>
    <property type="match status" value="1"/>
</dbReference>
<evidence type="ECO:0000256" key="3">
    <source>
        <dbReference type="ARBA" id="ARBA00004065"/>
    </source>
</evidence>
<keyword evidence="11 14" id="KW-0255">Endonuclease</keyword>
<dbReference type="EC" id="3.1.26.4" evidence="6 14"/>
<keyword evidence="13 14" id="KW-0464">Manganese</keyword>
<gene>
    <name evidence="14" type="primary">rnhB</name>
    <name evidence="18" type="ORF">IAC52_00800</name>
</gene>
<dbReference type="InterPro" id="IPR012337">
    <property type="entry name" value="RNaseH-like_sf"/>
</dbReference>
<feature type="domain" description="RNase H type-2" evidence="17">
    <location>
        <begin position="14"/>
        <end position="204"/>
    </location>
</feature>
<comment type="catalytic activity">
    <reaction evidence="1 14 15 16">
        <text>Endonucleolytic cleavage to 5'-phosphomonoester.</text>
        <dbReference type="EC" id="3.1.26.4"/>
    </reaction>
</comment>
<dbReference type="GO" id="GO:0004523">
    <property type="term" value="F:RNA-DNA hybrid ribonuclease activity"/>
    <property type="evidence" value="ECO:0007669"/>
    <property type="project" value="UniProtKB-UniRule"/>
</dbReference>
<evidence type="ECO:0000256" key="16">
    <source>
        <dbReference type="RuleBase" id="RU003515"/>
    </source>
</evidence>
<comment type="caution">
    <text evidence="18">The sequence shown here is derived from an EMBL/GenBank/DDBJ whole genome shotgun (WGS) entry which is preliminary data.</text>
</comment>
<feature type="binding site" evidence="14 15">
    <location>
        <position position="112"/>
    </location>
    <ligand>
        <name>a divalent metal cation</name>
        <dbReference type="ChEBI" id="CHEBI:60240"/>
    </ligand>
</feature>
<comment type="cofactor">
    <cofactor evidence="14 15">
        <name>Mn(2+)</name>
        <dbReference type="ChEBI" id="CHEBI:29035"/>
    </cofactor>
    <cofactor evidence="14 15">
        <name>Mg(2+)</name>
        <dbReference type="ChEBI" id="CHEBI:18420"/>
    </cofactor>
    <text evidence="14 15">Manganese or magnesium. Binds 1 divalent metal ion per monomer in the absence of substrate. May bind a second metal ion after substrate binding.</text>
</comment>
<dbReference type="PANTHER" id="PTHR10954:SF18">
    <property type="entry name" value="RIBONUCLEASE HII"/>
    <property type="match status" value="1"/>
</dbReference>
<comment type="subcellular location">
    <subcellularLocation>
        <location evidence="4 14">Cytoplasm</location>
    </subcellularLocation>
</comment>
<dbReference type="CDD" id="cd07182">
    <property type="entry name" value="RNase_HII_bacteria_HII_like"/>
    <property type="match status" value="1"/>
</dbReference>
<evidence type="ECO:0000256" key="7">
    <source>
        <dbReference type="ARBA" id="ARBA00019179"/>
    </source>
</evidence>
<dbReference type="GO" id="GO:0006298">
    <property type="term" value="P:mismatch repair"/>
    <property type="evidence" value="ECO:0007669"/>
    <property type="project" value="TreeGrafter"/>
</dbReference>
<reference evidence="18" key="1">
    <citation type="submission" date="2020-10" db="EMBL/GenBank/DDBJ databases">
        <authorList>
            <person name="Gilroy R."/>
        </authorList>
    </citation>
    <scope>NUCLEOTIDE SEQUENCE</scope>
    <source>
        <strain evidence="18">ChiGjej1B1-22543</strain>
    </source>
</reference>
<evidence type="ECO:0000256" key="4">
    <source>
        <dbReference type="ARBA" id="ARBA00004496"/>
    </source>
</evidence>
<comment type="similarity">
    <text evidence="5 14 16">Belongs to the RNase HII family.</text>
</comment>
<evidence type="ECO:0000256" key="14">
    <source>
        <dbReference type="HAMAP-Rule" id="MF_00052"/>
    </source>
</evidence>
<keyword evidence="10 14" id="KW-0479">Metal-binding</keyword>
<keyword evidence="8 14" id="KW-0963">Cytoplasm</keyword>
<comment type="cofactor">
    <cofactor evidence="2">
        <name>Mg(2+)</name>
        <dbReference type="ChEBI" id="CHEBI:18420"/>
    </cofactor>
</comment>
<evidence type="ECO:0000313" key="18">
    <source>
        <dbReference type="EMBL" id="HIU44826.1"/>
    </source>
</evidence>
<protein>
    <recommendedName>
        <fullName evidence="7 14">Ribonuclease HII</fullName>
        <shortName evidence="14">RNase HII</shortName>
        <ecNumber evidence="6 14">3.1.26.4</ecNumber>
    </recommendedName>
</protein>
<evidence type="ECO:0000256" key="5">
    <source>
        <dbReference type="ARBA" id="ARBA00007383"/>
    </source>
</evidence>
<dbReference type="SUPFAM" id="SSF53098">
    <property type="entry name" value="Ribonuclease H-like"/>
    <property type="match status" value="1"/>
</dbReference>
<evidence type="ECO:0000256" key="10">
    <source>
        <dbReference type="ARBA" id="ARBA00022723"/>
    </source>
</evidence>
<comment type="function">
    <text evidence="3 14 16">Endonuclease that specifically degrades the RNA of RNA-DNA hybrids.</text>
</comment>
<evidence type="ECO:0000256" key="6">
    <source>
        <dbReference type="ARBA" id="ARBA00012180"/>
    </source>
</evidence>
<dbReference type="GO" id="GO:0030145">
    <property type="term" value="F:manganese ion binding"/>
    <property type="evidence" value="ECO:0007669"/>
    <property type="project" value="UniProtKB-UniRule"/>
</dbReference>
<evidence type="ECO:0000256" key="12">
    <source>
        <dbReference type="ARBA" id="ARBA00022801"/>
    </source>
</evidence>
<dbReference type="AlphaFoldDB" id="A0A9D1S2D7"/>
<evidence type="ECO:0000256" key="15">
    <source>
        <dbReference type="PROSITE-ProRule" id="PRU01319"/>
    </source>
</evidence>
<dbReference type="NCBIfam" id="NF000594">
    <property type="entry name" value="PRK00015.1-1"/>
    <property type="match status" value="1"/>
</dbReference>
<evidence type="ECO:0000256" key="1">
    <source>
        <dbReference type="ARBA" id="ARBA00000077"/>
    </source>
</evidence>
<dbReference type="HAMAP" id="MF_00052_B">
    <property type="entry name" value="RNase_HII_B"/>
    <property type="match status" value="1"/>
</dbReference>
<dbReference type="GO" id="GO:0043137">
    <property type="term" value="P:DNA replication, removal of RNA primer"/>
    <property type="evidence" value="ECO:0007669"/>
    <property type="project" value="TreeGrafter"/>
</dbReference>
<dbReference type="InterPro" id="IPR022898">
    <property type="entry name" value="RNase_HII"/>
</dbReference>
<evidence type="ECO:0000256" key="8">
    <source>
        <dbReference type="ARBA" id="ARBA00022490"/>
    </source>
</evidence>
<keyword evidence="9 14" id="KW-0540">Nuclease</keyword>
<dbReference type="GO" id="GO:0003723">
    <property type="term" value="F:RNA binding"/>
    <property type="evidence" value="ECO:0007669"/>
    <property type="project" value="UniProtKB-UniRule"/>
</dbReference>
<dbReference type="InterPro" id="IPR001352">
    <property type="entry name" value="RNase_HII/HIII"/>
</dbReference>
<dbReference type="FunFam" id="3.30.420.10:FF:000006">
    <property type="entry name" value="Ribonuclease HII"/>
    <property type="match status" value="1"/>
</dbReference>
<dbReference type="InterPro" id="IPR036397">
    <property type="entry name" value="RNaseH_sf"/>
</dbReference>
<dbReference type="PROSITE" id="PS51975">
    <property type="entry name" value="RNASE_H_2"/>
    <property type="match status" value="1"/>
</dbReference>
<evidence type="ECO:0000256" key="9">
    <source>
        <dbReference type="ARBA" id="ARBA00022722"/>
    </source>
</evidence>
<accession>A0A9D1S2D7</accession>
<dbReference type="PANTHER" id="PTHR10954">
    <property type="entry name" value="RIBONUCLEASE H2 SUBUNIT A"/>
    <property type="match status" value="1"/>
</dbReference>
<sequence length="206" mass="22990">MLDKEKEYYSDEVRLIAGTDEAGRGPLAGPVFAAAVIFPTGYVNDEINDSKKLTAKRRDKLFDLIKKDALAYGIASVSPKEIDEINIYEASRKAMMMALDQLSSKPDLILTDAMPLPSYPIKSIPIIKGDAKALCIAAASILAKVSRDCYMDELEKLYPDFSFSKHKGYGTKAHLQELDEHGPIEGVHRFSFEPVREKATSIWRFI</sequence>
<feature type="binding site" evidence="14 15">
    <location>
        <position position="20"/>
    </location>
    <ligand>
        <name>a divalent metal cation</name>
        <dbReference type="ChEBI" id="CHEBI:60240"/>
    </ligand>
</feature>
<feature type="binding site" evidence="14 15">
    <location>
        <position position="21"/>
    </location>
    <ligand>
        <name>a divalent metal cation</name>
        <dbReference type="ChEBI" id="CHEBI:60240"/>
    </ligand>
</feature>
<name>A0A9D1S2D7_9FIRM</name>
<dbReference type="GO" id="GO:0032299">
    <property type="term" value="C:ribonuclease H2 complex"/>
    <property type="evidence" value="ECO:0007669"/>
    <property type="project" value="TreeGrafter"/>
</dbReference>
<evidence type="ECO:0000256" key="2">
    <source>
        <dbReference type="ARBA" id="ARBA00001946"/>
    </source>
</evidence>
<reference evidence="18" key="2">
    <citation type="journal article" date="2021" name="PeerJ">
        <title>Extensive microbial diversity within the chicken gut microbiome revealed by metagenomics and culture.</title>
        <authorList>
            <person name="Gilroy R."/>
            <person name="Ravi A."/>
            <person name="Getino M."/>
            <person name="Pursley I."/>
            <person name="Horton D.L."/>
            <person name="Alikhan N.F."/>
            <person name="Baker D."/>
            <person name="Gharbi K."/>
            <person name="Hall N."/>
            <person name="Watson M."/>
            <person name="Adriaenssens E.M."/>
            <person name="Foster-Nyarko E."/>
            <person name="Jarju S."/>
            <person name="Secka A."/>
            <person name="Antonio M."/>
            <person name="Oren A."/>
            <person name="Chaudhuri R.R."/>
            <person name="La Ragione R."/>
            <person name="Hildebrand F."/>
            <person name="Pallen M.J."/>
        </authorList>
    </citation>
    <scope>NUCLEOTIDE SEQUENCE</scope>
    <source>
        <strain evidence="18">ChiGjej1B1-22543</strain>
    </source>
</reference>
<keyword evidence="12 14" id="KW-0378">Hydrolase</keyword>
<dbReference type="NCBIfam" id="NF000595">
    <property type="entry name" value="PRK00015.1-3"/>
    <property type="match status" value="1"/>
</dbReference>